<feature type="region of interest" description="Disordered" evidence="1">
    <location>
        <begin position="76"/>
        <end position="98"/>
    </location>
</feature>
<organism evidence="2 3">
    <name type="scientific">Plakobranchus ocellatus</name>
    <dbReference type="NCBI Taxonomy" id="259542"/>
    <lineage>
        <taxon>Eukaryota</taxon>
        <taxon>Metazoa</taxon>
        <taxon>Spiralia</taxon>
        <taxon>Lophotrochozoa</taxon>
        <taxon>Mollusca</taxon>
        <taxon>Gastropoda</taxon>
        <taxon>Heterobranchia</taxon>
        <taxon>Euthyneura</taxon>
        <taxon>Panpulmonata</taxon>
        <taxon>Sacoglossa</taxon>
        <taxon>Placobranchoidea</taxon>
        <taxon>Plakobranchidae</taxon>
        <taxon>Plakobranchus</taxon>
    </lineage>
</organism>
<evidence type="ECO:0000256" key="1">
    <source>
        <dbReference type="SAM" id="MobiDB-lite"/>
    </source>
</evidence>
<evidence type="ECO:0000313" key="3">
    <source>
        <dbReference type="Proteomes" id="UP000735302"/>
    </source>
</evidence>
<dbReference type="Proteomes" id="UP000735302">
    <property type="component" value="Unassembled WGS sequence"/>
</dbReference>
<gene>
    <name evidence="2" type="ORF">PoB_003400700</name>
</gene>
<keyword evidence="3" id="KW-1185">Reference proteome</keyword>
<proteinExistence type="predicted"/>
<sequence>MMYNLNIENIDAELAGRAQLAYYYADGRGNRLLAYPSCSSPNQLPLQRLVIYKQKARGTSWVMIKESIVLSYSSGKKAGHASTPIPSSPHRPCRGQSP</sequence>
<dbReference type="EMBL" id="BLXT01003865">
    <property type="protein sequence ID" value="GFO07502.1"/>
    <property type="molecule type" value="Genomic_DNA"/>
</dbReference>
<evidence type="ECO:0000313" key="2">
    <source>
        <dbReference type="EMBL" id="GFO07502.1"/>
    </source>
</evidence>
<name>A0AAV4AKG8_9GAST</name>
<comment type="caution">
    <text evidence="2">The sequence shown here is derived from an EMBL/GenBank/DDBJ whole genome shotgun (WGS) entry which is preliminary data.</text>
</comment>
<protein>
    <submittedName>
        <fullName evidence="2">Uncharacterized protein</fullName>
    </submittedName>
</protein>
<dbReference type="AlphaFoldDB" id="A0AAV4AKG8"/>
<accession>A0AAV4AKG8</accession>
<reference evidence="2 3" key="1">
    <citation type="journal article" date="2021" name="Elife">
        <title>Chloroplast acquisition without the gene transfer in kleptoplastic sea slugs, Plakobranchus ocellatus.</title>
        <authorList>
            <person name="Maeda T."/>
            <person name="Takahashi S."/>
            <person name="Yoshida T."/>
            <person name="Shimamura S."/>
            <person name="Takaki Y."/>
            <person name="Nagai Y."/>
            <person name="Toyoda A."/>
            <person name="Suzuki Y."/>
            <person name="Arimoto A."/>
            <person name="Ishii H."/>
            <person name="Satoh N."/>
            <person name="Nishiyama T."/>
            <person name="Hasebe M."/>
            <person name="Maruyama T."/>
            <person name="Minagawa J."/>
            <person name="Obokata J."/>
            <person name="Shigenobu S."/>
        </authorList>
    </citation>
    <scope>NUCLEOTIDE SEQUENCE [LARGE SCALE GENOMIC DNA]</scope>
</reference>